<feature type="non-terminal residue" evidence="2">
    <location>
        <position position="1"/>
    </location>
</feature>
<reference evidence="2" key="1">
    <citation type="journal article" date="2014" name="PLoS ONE">
        <title>Transcriptome-Based Identification of ABC Transporters in the Western Tarnished Plant Bug Lygus hesperus.</title>
        <authorList>
            <person name="Hull J.J."/>
            <person name="Chaney K."/>
            <person name="Geib S.M."/>
            <person name="Fabrick J.A."/>
            <person name="Brent C.S."/>
            <person name="Walsh D."/>
            <person name="Lavine L.C."/>
        </authorList>
    </citation>
    <scope>NUCLEOTIDE SEQUENCE</scope>
</reference>
<dbReference type="EMBL" id="GBHO01007345">
    <property type="protein sequence ID" value="JAG36259.1"/>
    <property type="molecule type" value="Transcribed_RNA"/>
</dbReference>
<sequence>FEPPIHRYRSPFCRRQFCEEINDSCGPIQIHGKAVYNGGCFPHESRWQLLQQFDNNHPESEMNFKLSIPYYQQSYDFRKTSPNYQNYQDELDQEVMWHHYEQDDALTRRDEIAEEREKFQERLQKTEHEYELAQTEYKALEHEYKNSSETCIHKENELVNCRITMSRFTSEATDTGRLINSRY</sequence>
<proteinExistence type="predicted"/>
<organism evidence="2">
    <name type="scientific">Lygus hesperus</name>
    <name type="common">Western plant bug</name>
    <dbReference type="NCBI Taxonomy" id="30085"/>
    <lineage>
        <taxon>Eukaryota</taxon>
        <taxon>Metazoa</taxon>
        <taxon>Ecdysozoa</taxon>
        <taxon>Arthropoda</taxon>
        <taxon>Hexapoda</taxon>
        <taxon>Insecta</taxon>
        <taxon>Pterygota</taxon>
        <taxon>Neoptera</taxon>
        <taxon>Paraneoptera</taxon>
        <taxon>Hemiptera</taxon>
        <taxon>Heteroptera</taxon>
        <taxon>Panheteroptera</taxon>
        <taxon>Cimicomorpha</taxon>
        <taxon>Miridae</taxon>
        <taxon>Mirini</taxon>
        <taxon>Lygus</taxon>
    </lineage>
</organism>
<reference evidence="2" key="2">
    <citation type="submission" date="2014-07" db="EMBL/GenBank/DDBJ databases">
        <authorList>
            <person name="Hull J."/>
        </authorList>
    </citation>
    <scope>NUCLEOTIDE SEQUENCE</scope>
</reference>
<name>A0A0A9YVL2_LYGHE</name>
<accession>A0A0A9YVL2</accession>
<dbReference type="AlphaFoldDB" id="A0A0A9YVL2"/>
<keyword evidence="1" id="KW-0175">Coiled coil</keyword>
<evidence type="ECO:0000313" key="2">
    <source>
        <dbReference type="EMBL" id="JAG36259.1"/>
    </source>
</evidence>
<gene>
    <name evidence="2" type="primary">SMC2_0</name>
    <name evidence="2" type="ORF">CM83_43489</name>
</gene>
<evidence type="ECO:0000256" key="1">
    <source>
        <dbReference type="SAM" id="Coils"/>
    </source>
</evidence>
<protein>
    <submittedName>
        <fullName evidence="2">Structural maintenance of chromosomes protein 2</fullName>
    </submittedName>
</protein>
<feature type="coiled-coil region" evidence="1">
    <location>
        <begin position="109"/>
        <end position="150"/>
    </location>
</feature>